<comment type="caution">
    <text evidence="3">The sequence shown here is derived from an EMBL/GenBank/DDBJ whole genome shotgun (WGS) entry which is preliminary data.</text>
</comment>
<evidence type="ECO:0000313" key="4">
    <source>
        <dbReference type="Proteomes" id="UP000077202"/>
    </source>
</evidence>
<protein>
    <submittedName>
        <fullName evidence="3">Uncharacterized protein</fullName>
    </submittedName>
</protein>
<evidence type="ECO:0000256" key="1">
    <source>
        <dbReference type="SAM" id="Coils"/>
    </source>
</evidence>
<keyword evidence="1" id="KW-0175">Coiled coil</keyword>
<dbReference type="AlphaFoldDB" id="A0A176WCW9"/>
<name>A0A176WCW9_MARPO</name>
<evidence type="ECO:0000313" key="3">
    <source>
        <dbReference type="EMBL" id="OAE30919.1"/>
    </source>
</evidence>
<reference evidence="3" key="1">
    <citation type="submission" date="2016-03" db="EMBL/GenBank/DDBJ databases">
        <title>Mechanisms controlling the formation of the plant cell surface in tip-growing cells are functionally conserved among land plants.</title>
        <authorList>
            <person name="Honkanen S."/>
            <person name="Jones V.A."/>
            <person name="Morieri G."/>
            <person name="Champion C."/>
            <person name="Hetherington A.J."/>
            <person name="Kelly S."/>
            <person name="Saint-Marcoux D."/>
            <person name="Proust H."/>
            <person name="Prescott H."/>
            <person name="Dolan L."/>
        </authorList>
    </citation>
    <scope>NUCLEOTIDE SEQUENCE [LARGE SCALE GENOMIC DNA]</scope>
    <source>
        <tissue evidence="3">Whole gametophyte</tissue>
    </source>
</reference>
<gene>
    <name evidence="3" type="ORF">AXG93_1640s1020</name>
</gene>
<sequence length="247" mass="28210">MTEGATSTTDEDTKEEVNLWTAGVGTSGIHNEDPIEEDVEPSEQRTATTSQGSGAHWWYPEIPLPQASAGVDSVVPLLKYLDGKQENYAISKKVGFYVKLVKNKTHIKRAATLKTAEEMKKECAEATAKEREEHLQAKLMECEVLWLNLVKEKELRAKDELRTKDLWWAMAAMKTERMELHGRIEARTKAHNKELQRANELMASLVERMKKHEVELANWKKRLMDCGTPKSFDVECRLKLDANCNRL</sequence>
<feature type="compositionally biased region" description="Polar residues" evidence="2">
    <location>
        <begin position="44"/>
        <end position="53"/>
    </location>
</feature>
<organism evidence="3 4">
    <name type="scientific">Marchantia polymorpha subsp. ruderalis</name>
    <dbReference type="NCBI Taxonomy" id="1480154"/>
    <lineage>
        <taxon>Eukaryota</taxon>
        <taxon>Viridiplantae</taxon>
        <taxon>Streptophyta</taxon>
        <taxon>Embryophyta</taxon>
        <taxon>Marchantiophyta</taxon>
        <taxon>Marchantiopsida</taxon>
        <taxon>Marchantiidae</taxon>
        <taxon>Marchantiales</taxon>
        <taxon>Marchantiaceae</taxon>
        <taxon>Marchantia</taxon>
    </lineage>
</organism>
<proteinExistence type="predicted"/>
<feature type="region of interest" description="Disordered" evidence="2">
    <location>
        <begin position="1"/>
        <end position="54"/>
    </location>
</feature>
<keyword evidence="4" id="KW-1185">Reference proteome</keyword>
<dbReference type="Proteomes" id="UP000077202">
    <property type="component" value="Unassembled WGS sequence"/>
</dbReference>
<evidence type="ECO:0000256" key="2">
    <source>
        <dbReference type="SAM" id="MobiDB-lite"/>
    </source>
</evidence>
<feature type="coiled-coil region" evidence="1">
    <location>
        <begin position="188"/>
        <end position="222"/>
    </location>
</feature>
<accession>A0A176WCW9</accession>
<dbReference type="EMBL" id="LVLJ01001221">
    <property type="protein sequence ID" value="OAE30919.1"/>
    <property type="molecule type" value="Genomic_DNA"/>
</dbReference>